<protein>
    <recommendedName>
        <fullName evidence="5">Lipoprotein</fullName>
    </recommendedName>
</protein>
<dbReference type="EMBL" id="UGPG01000001">
    <property type="protein sequence ID" value="STY43515.1"/>
    <property type="molecule type" value="Genomic_DNA"/>
</dbReference>
<evidence type="ECO:0000256" key="2">
    <source>
        <dbReference type="SAM" id="SignalP"/>
    </source>
</evidence>
<dbReference type="RefSeq" id="WP_003755416.1">
    <property type="nucleotide sequence ID" value="NZ_CABKNG010000001.1"/>
</dbReference>
<feature type="chain" id="PRO_5039332789" description="Lipoprotein" evidence="2">
    <location>
        <begin position="20"/>
        <end position="167"/>
    </location>
</feature>
<name>A0A378MIC2_LISGR</name>
<feature type="signal peptide" evidence="2">
    <location>
        <begin position="1"/>
        <end position="19"/>
    </location>
</feature>
<feature type="region of interest" description="Disordered" evidence="1">
    <location>
        <begin position="62"/>
        <end position="97"/>
    </location>
</feature>
<keyword evidence="2" id="KW-0732">Signal</keyword>
<dbReference type="Proteomes" id="UP000254879">
    <property type="component" value="Unassembled WGS sequence"/>
</dbReference>
<dbReference type="AlphaFoldDB" id="A0A378MIC2"/>
<organism evidence="3 4">
    <name type="scientific">Listeria grayi</name>
    <name type="common">Listeria murrayi</name>
    <dbReference type="NCBI Taxonomy" id="1641"/>
    <lineage>
        <taxon>Bacteria</taxon>
        <taxon>Bacillati</taxon>
        <taxon>Bacillota</taxon>
        <taxon>Bacilli</taxon>
        <taxon>Bacillales</taxon>
        <taxon>Listeriaceae</taxon>
        <taxon>Listeria</taxon>
    </lineage>
</organism>
<dbReference type="PROSITE" id="PS51257">
    <property type="entry name" value="PROKAR_LIPOPROTEIN"/>
    <property type="match status" value="1"/>
</dbReference>
<reference evidence="3 4" key="1">
    <citation type="submission" date="2018-06" db="EMBL/GenBank/DDBJ databases">
        <authorList>
            <consortium name="Pathogen Informatics"/>
            <person name="Doyle S."/>
        </authorList>
    </citation>
    <scope>NUCLEOTIDE SEQUENCE [LARGE SCALE GENOMIC DNA]</scope>
    <source>
        <strain evidence="4">NCTC 10815</strain>
    </source>
</reference>
<gene>
    <name evidence="3" type="ORF">NCTC10815_00813</name>
</gene>
<evidence type="ECO:0008006" key="5">
    <source>
        <dbReference type="Google" id="ProtNLM"/>
    </source>
</evidence>
<accession>A0A378MIC2</accession>
<sequence length="167" mass="17829">MKKWLVAAFTLLLAVALVACGSGNDSNKDKSKSVSKTTVLDYYMNLSDKVSDKVHDLSAYQNMTGLDPKPSEADLKKAAKPASESAQQASDELKKEKVPAKLGKYQKDLQAGVDQLAEGYADEAKALQTPKRDTAAADKKLAEASSKIGSVLEKAGLSKSDILTDVH</sequence>
<evidence type="ECO:0000313" key="3">
    <source>
        <dbReference type="EMBL" id="STY43515.1"/>
    </source>
</evidence>
<proteinExistence type="predicted"/>
<evidence type="ECO:0000256" key="1">
    <source>
        <dbReference type="SAM" id="MobiDB-lite"/>
    </source>
</evidence>
<evidence type="ECO:0000313" key="4">
    <source>
        <dbReference type="Proteomes" id="UP000254879"/>
    </source>
</evidence>